<evidence type="ECO:0000256" key="3">
    <source>
        <dbReference type="ARBA" id="ARBA00022989"/>
    </source>
</evidence>
<feature type="region of interest" description="Disordered" evidence="6">
    <location>
        <begin position="1452"/>
        <end position="1492"/>
    </location>
</feature>
<feature type="domain" description="Dendritic cell-specific transmembrane protein-like" evidence="8">
    <location>
        <begin position="418"/>
        <end position="607"/>
    </location>
</feature>
<comment type="subcellular location">
    <subcellularLocation>
        <location evidence="1">Membrane</location>
        <topology evidence="1">Multi-pass membrane protein</topology>
    </subcellularLocation>
</comment>
<sequence>MAFFQLVVKAHRLEKLRRKYEDEKLRSIEVSKGAKHLTWRQKFRHKKLRCKRKVKNFWRKITSFPEDSWLHKKAVLLRTDGTFENYILKSIFGFIGGVVLTYIFFMFFVIQLNFSLTSATFLCSIIGVILTLGLSFSYGVRCVVFLLLPQFFSKRGRQALIAYAFILTLTGPAKNTLRNISVLTESLACGQEMLKAAVKSVLDLIKEPFYALKEAIMKVTKAVRIIVSKIKQTFIAIKRIVLGIVRVITAVFQWLGSIISICNKKLGTPFERCQRVFEGAVADCRAKLGPIFGGICDLTYIVSALCWVVKPLDFICMLVSYVADVIVGAVKKKIRRFTRHMKTMFYVKIKFSHSFHFEMNKTQTIHDIATNISAEIRSRTNRFIAIFDWVNCLTAFFIFFMLLRVLHYRHKWLTSERYNNRYITNNIRTIDLIRARQDKETILPLNHRERNRYVSLSSVKLIKTERVKLAKSATFLSLTSVKICIYIIMDYSLYWILDTIRYHGRIQTQIDQPNSVGIYVSGTGFLAELYRSIIKAFTPHVKDIEINTVPCLPDPIPPSFDGYIRILTLIILCWMMVIFEPYSFRLREVVMCQYYPDRAKQRAAWLYNHIMRSRGSFVKFARRQLRRKFGINGETIERVTFKQRVMAVFPFLNKLFPQKEQACILCGAVQRDDINPHIKCPTPDCVGLFCLQCFADLQNICTICRSPLEYGDLSDMSEEIDSSDDQLRIVHEKRLKLAEAERRRREREKIDIKEISKKREEAKIEKSFETIDIEEESDEQEFEEYEESSSTSVYSYSYQDDLTREPEIYERKLPFKDLEAQKLRDDVTIQIFNEPIARSIMLSSDTTPSCFVVRAHRKVRSRLKKKSRSSFSHKYCYSSTSIIDSDYWPSDEVNEDEVIHIEINDGSKELLIKDKCEDGQSYSRVRRIMAALLRIPWIGRRGRKGLQPRRPSLIKRVVKMLNVKRSKSPVQTYRRIRTKRSDVEDISISSSPSSFSDDDDNDGSRLICKHRSTKDSLRPRRTRCRVDWEDPEDIIRAKDYKERKIICPAKVDDTNWQYPCEKKFVTKDLPRHLETISKYTSYHEIDETADSQPSYRCVRKGDDINILSDAKTSSTCQRTATWNIVGEDESQNLNPPRFERKCVRAGVIKNDQDSMTVSEKTEKAPVHKEESDTDDQIRVDDKEKRRKGVAKSEHRKKVKGLQLYDTLAGLELYGTKDERRKPDKKKDAIHPREKTLDKVDVGTDSRDQSRAMQTKLVKCRPDKKDERKKCQKSKEICCKVARPTESKERRWKKCIEEYKKHKRHRKKRPSDFEIKCYRKKRSFKDTLMMLDKLYAKRKDCKKDRTRRKYTCDESHQFPEDERRGCVHESLYPKENQRQLISGFIPIMYPEHMQTCKPFYDFYERDRERISKQEETSDVGSIFQQYSSRVCQREPHVDRLRYFDEEYYGSCQHEDDQTDVSSHREYYSDDNDEDITTCTDNKNSSSESLSSSFERSREDACRYKENIHYTEKSRESFQPPMLKKYLPMYQRSELIEELKEHDRMRLIREKEAVRCVTSNPLDSRKLSFASKMQESQTLSETFVDCDREKPQNPLTQAARNEKLPYQETKAFKEVTKEFRKRTLCTKRDENVRETEPLISQSRNADKSKEVKQLFPPNQKNRKSNFVSNITNRIMNAFKSTHRTKGAKKSPQVHEMSSTVYEQPCRRHLSDVSFSADDTTDNNDETCRDVDEYRYSLVPEEIFENVEKKIKGEKLMILCKHSPKSDDRENKKVKASSSKSKCVVKPEKHQERSTSIPVFEETKTRDESKLQLGKGRKGSGSILCSPRKESKDSIARKHYSEEVCKSRISSKQNCTSEVSDKEVAPSKLTEMINYSVKEAMETLIKQCAMDTVRGNDDSRCLGRTRCYPCDYPRKYEKRASCMKRCKGPIPLCPNVKEVCPAKEKKRCKLPENVQTDNRRMTGNVNIYICSEASENQRKEKQKQKSQSCTESSSETTTERTDSSCARTSTSISSAKVVSNVETRCQPLEEGKLDNCFSMGDTPCAVQSDESNGTCCDRKYDDSLEMDDHSEFSSCGSCRSMDIDSMMSSTSSTRDGCCCQGTASSYIDVHHDLSCLKPRFTICSDKFESPCAATIYHKCPAYDEAGDSCVQRSVCTRRPRSRCQDSLSRSMDHRCGYYGGVHKCCCKKRPRFRPIKRRSSFDVLHTRGLCRKWSRCSCILEEDEIEDPMQHATCADIFNEETLNGPDCRIHKSVDNCNVQTMTTSKTELKDEDIIETKKKTSSKCLHKKRKDVSKTHMKISSVQKINPATKKSTIKVVSSSEKSSSSPKQVCTEVDKNLKVECPETSAKKCVKEGQKQKSLSEKKSRCTFFGRSIKKAINIVKPSKVCEKDNRTNCRTKPVQSTKSKVEICRPDEKEKIRSPDCLQEIEQRKEEEKLDGCKVTGSSSKRPKTKLQTMLAHKKTSKSEEISYIKKTGDTKKVERVKDTKEKSELLKSKDATGDFEEDCTKITIFKGEPENLGCQADSYSYEKKCSKPTINRCCYCCLPVVDCICECHPPACECHPIIVDSCECDKPKTCDEFCQTGSFYRYDVLCLDCHKPKDKCCCKTTCVDHCIPKYQRACNETICVYCEYPKDKCICRAPIRKCSYCNLSFDVCKCREFYNGRPIVTDCDGDQKICVTAWKPKAEVRRYFSRNFNAFRSDSLDECCCHETHKAYCFNDLPYQRLSIFSDVMSELQQKISDSVCCERCKMTPCCCRGAKNVEDDERKGRCYVRQRSRSPEVEYVRGKSCTSHRCGRSPDRNIQRRTMPFSRICCYCKALPCRCKKGKITIRRPRAKCYYCKSCPCTCISAREFNKSRSCKCGDSPCRAKEKETMACGKAFNDARK</sequence>
<proteinExistence type="predicted"/>
<feature type="transmembrane region" description="Helical" evidence="7">
    <location>
        <begin position="240"/>
        <end position="261"/>
    </location>
</feature>
<feature type="region of interest" description="Disordered" evidence="6">
    <location>
        <begin position="1153"/>
        <end position="1196"/>
    </location>
</feature>
<feature type="compositionally biased region" description="Basic and acidic residues" evidence="6">
    <location>
        <begin position="1159"/>
        <end position="1183"/>
    </location>
</feature>
<comment type="caution">
    <text evidence="9">The sequence shown here is derived from an EMBL/GenBank/DDBJ whole genome shotgun (WGS) entry which is preliminary data.</text>
</comment>
<evidence type="ECO:0000313" key="10">
    <source>
        <dbReference type="Proteomes" id="UP000617340"/>
    </source>
</evidence>
<name>A0A834MU64_VESGE</name>
<evidence type="ECO:0000256" key="5">
    <source>
        <dbReference type="SAM" id="Coils"/>
    </source>
</evidence>
<evidence type="ECO:0000256" key="7">
    <source>
        <dbReference type="SAM" id="Phobius"/>
    </source>
</evidence>
<feature type="transmembrane region" description="Helical" evidence="7">
    <location>
        <begin position="563"/>
        <end position="584"/>
    </location>
</feature>
<feature type="transmembrane region" description="Helical" evidence="7">
    <location>
        <begin position="312"/>
        <end position="330"/>
    </location>
</feature>
<feature type="compositionally biased region" description="Low complexity" evidence="6">
    <location>
        <begin position="1483"/>
        <end position="1492"/>
    </location>
</feature>
<dbReference type="GO" id="GO:0016020">
    <property type="term" value="C:membrane"/>
    <property type="evidence" value="ECO:0007669"/>
    <property type="project" value="UniProtKB-SubCell"/>
</dbReference>
<organism evidence="9 10">
    <name type="scientific">Vespula germanica</name>
    <name type="common">German yellow jacket</name>
    <name type="synonym">Paravespula germanica</name>
    <dbReference type="NCBI Taxonomy" id="30212"/>
    <lineage>
        <taxon>Eukaryota</taxon>
        <taxon>Metazoa</taxon>
        <taxon>Ecdysozoa</taxon>
        <taxon>Arthropoda</taxon>
        <taxon>Hexapoda</taxon>
        <taxon>Insecta</taxon>
        <taxon>Pterygota</taxon>
        <taxon>Neoptera</taxon>
        <taxon>Endopterygota</taxon>
        <taxon>Hymenoptera</taxon>
        <taxon>Apocrita</taxon>
        <taxon>Aculeata</taxon>
        <taxon>Vespoidea</taxon>
        <taxon>Vespidae</taxon>
        <taxon>Vespinae</taxon>
        <taxon>Vespula</taxon>
    </lineage>
</organism>
<reference evidence="9" key="1">
    <citation type="journal article" date="2020" name="G3 (Bethesda)">
        <title>High-Quality Assemblies for Three Invasive Social Wasps from the &lt;i&gt;Vespula&lt;/i&gt; Genus.</title>
        <authorList>
            <person name="Harrop T.W.R."/>
            <person name="Guhlin J."/>
            <person name="McLaughlin G.M."/>
            <person name="Permina E."/>
            <person name="Stockwell P."/>
            <person name="Gilligan J."/>
            <person name="Le Lec M.F."/>
            <person name="Gruber M.A.M."/>
            <person name="Quinn O."/>
            <person name="Lovegrove M."/>
            <person name="Duncan E.J."/>
            <person name="Remnant E.J."/>
            <person name="Van Eeckhoven J."/>
            <person name="Graham B."/>
            <person name="Knapp R.A."/>
            <person name="Langford K.W."/>
            <person name="Kronenberg Z."/>
            <person name="Press M.O."/>
            <person name="Eacker S.M."/>
            <person name="Wilson-Rankin E.E."/>
            <person name="Purcell J."/>
            <person name="Lester P.J."/>
            <person name="Dearden P.K."/>
        </authorList>
    </citation>
    <scope>NUCLEOTIDE SEQUENCE</scope>
    <source>
        <strain evidence="9">Linc-1</strain>
    </source>
</reference>
<keyword evidence="10" id="KW-1185">Reference proteome</keyword>
<feature type="compositionally biased region" description="Basic residues" evidence="6">
    <location>
        <begin position="1184"/>
        <end position="1196"/>
    </location>
</feature>
<feature type="transmembrane region" description="Helical" evidence="7">
    <location>
        <begin position="116"/>
        <end position="148"/>
    </location>
</feature>
<feature type="region of interest" description="Disordered" evidence="6">
    <location>
        <begin position="1762"/>
        <end position="1827"/>
    </location>
</feature>
<evidence type="ECO:0000256" key="6">
    <source>
        <dbReference type="SAM" id="MobiDB-lite"/>
    </source>
</evidence>
<evidence type="ECO:0000256" key="4">
    <source>
        <dbReference type="ARBA" id="ARBA00023136"/>
    </source>
</evidence>
<dbReference type="Pfam" id="PF07782">
    <property type="entry name" value="DC_STAMP"/>
    <property type="match status" value="1"/>
</dbReference>
<evidence type="ECO:0000313" key="9">
    <source>
        <dbReference type="EMBL" id="KAF7385350.1"/>
    </source>
</evidence>
<keyword evidence="2 7" id="KW-0812">Transmembrane</keyword>
<gene>
    <name evidence="9" type="ORF">HZH68_013780</name>
</gene>
<dbReference type="InterPro" id="IPR012858">
    <property type="entry name" value="DC_STAMP-like"/>
</dbReference>
<feature type="coiled-coil region" evidence="5">
    <location>
        <begin position="738"/>
        <end position="765"/>
    </location>
</feature>
<dbReference type="Proteomes" id="UP000617340">
    <property type="component" value="Unassembled WGS sequence"/>
</dbReference>
<feature type="region of interest" description="Disordered" evidence="6">
    <location>
        <begin position="984"/>
        <end position="1006"/>
    </location>
</feature>
<dbReference type="EMBL" id="JACSDZ010000016">
    <property type="protein sequence ID" value="KAF7385350.1"/>
    <property type="molecule type" value="Genomic_DNA"/>
</dbReference>
<feature type="transmembrane region" description="Helical" evidence="7">
    <location>
        <begin position="383"/>
        <end position="403"/>
    </location>
</feature>
<dbReference type="PANTHER" id="PTHR21041">
    <property type="entry name" value="DENDRITIC CELL-SPECIFIC TRANSMEMBRANE PROTEIN"/>
    <property type="match status" value="1"/>
</dbReference>
<feature type="compositionally biased region" description="Basic and acidic residues" evidence="6">
    <location>
        <begin position="1798"/>
        <end position="1807"/>
    </location>
</feature>
<feature type="transmembrane region" description="Helical" evidence="7">
    <location>
        <begin position="475"/>
        <end position="497"/>
    </location>
</feature>
<feature type="compositionally biased region" description="Low complexity" evidence="6">
    <location>
        <begin position="986"/>
        <end position="995"/>
    </location>
</feature>
<protein>
    <recommendedName>
        <fullName evidence="8">Dendritic cell-specific transmembrane protein-like domain-containing protein</fullName>
    </recommendedName>
</protein>
<keyword evidence="3 7" id="KW-1133">Transmembrane helix</keyword>
<dbReference type="PANTHER" id="PTHR21041:SF9">
    <property type="entry name" value="DENDRITIC CELL-SPECIFIC TRANSMEMBRANE PROTEIN-LIKE DOMAIN-CONTAINING PROTEIN"/>
    <property type="match status" value="1"/>
</dbReference>
<evidence type="ECO:0000259" key="8">
    <source>
        <dbReference type="Pfam" id="PF07782"/>
    </source>
</evidence>
<keyword evidence="5" id="KW-0175">Coiled coil</keyword>
<evidence type="ECO:0000256" key="2">
    <source>
        <dbReference type="ARBA" id="ARBA00022692"/>
    </source>
</evidence>
<feature type="region of interest" description="Disordered" evidence="6">
    <location>
        <begin position="1679"/>
        <end position="1700"/>
    </location>
</feature>
<accession>A0A834MU64</accession>
<keyword evidence="4 7" id="KW-0472">Membrane</keyword>
<feature type="transmembrane region" description="Helical" evidence="7">
    <location>
        <begin position="86"/>
        <end position="110"/>
    </location>
</feature>
<evidence type="ECO:0000256" key="1">
    <source>
        <dbReference type="ARBA" id="ARBA00004141"/>
    </source>
</evidence>
<dbReference type="Pfam" id="PF26039">
    <property type="entry name" value="Dcst2"/>
    <property type="match status" value="1"/>
</dbReference>
<dbReference type="InterPro" id="IPR051856">
    <property type="entry name" value="CSR-E3_Ligase_Protein"/>
</dbReference>